<dbReference type="VEuPathDB" id="FungiDB:jhhlp_001597"/>
<dbReference type="Proteomes" id="UP000233524">
    <property type="component" value="Unassembled WGS sequence"/>
</dbReference>
<keyword evidence="4 7" id="KW-1133">Transmembrane helix</keyword>
<keyword evidence="5 7" id="KW-0472">Membrane</keyword>
<feature type="domain" description="Major facilitator superfamily (MFS) profile" evidence="8">
    <location>
        <begin position="45"/>
        <end position="462"/>
    </location>
</feature>
<accession>A0A2N3NIM8</accession>
<feature type="transmembrane region" description="Helical" evidence="7">
    <location>
        <begin position="81"/>
        <end position="100"/>
    </location>
</feature>
<dbReference type="FunFam" id="1.20.1250.20:FF:000068">
    <property type="entry name" value="MFS general substrate transporter"/>
    <property type="match status" value="1"/>
</dbReference>
<feature type="transmembrane region" description="Helical" evidence="7">
    <location>
        <begin position="137"/>
        <end position="159"/>
    </location>
</feature>
<dbReference type="PROSITE" id="PS50850">
    <property type="entry name" value="MFS"/>
    <property type="match status" value="1"/>
</dbReference>
<keyword evidence="3 7" id="KW-0812">Transmembrane</keyword>
<dbReference type="InterPro" id="IPR036259">
    <property type="entry name" value="MFS_trans_sf"/>
</dbReference>
<feature type="transmembrane region" description="Helical" evidence="7">
    <location>
        <begin position="436"/>
        <end position="457"/>
    </location>
</feature>
<feature type="transmembrane region" description="Helical" evidence="7">
    <location>
        <begin position="204"/>
        <end position="226"/>
    </location>
</feature>
<keyword evidence="10" id="KW-1185">Reference proteome</keyword>
<feature type="region of interest" description="Disordered" evidence="6">
    <location>
        <begin position="1"/>
        <end position="20"/>
    </location>
</feature>
<comment type="caution">
    <text evidence="9">The sequence shown here is derived from an EMBL/GenBank/DDBJ whole genome shotgun (WGS) entry which is preliminary data.</text>
</comment>
<keyword evidence="2" id="KW-0813">Transport</keyword>
<dbReference type="InterPro" id="IPR011701">
    <property type="entry name" value="MFS"/>
</dbReference>
<evidence type="ECO:0000259" key="8">
    <source>
        <dbReference type="PROSITE" id="PS50850"/>
    </source>
</evidence>
<comment type="subcellular location">
    <subcellularLocation>
        <location evidence="1">Membrane</location>
        <topology evidence="1">Multi-pass membrane protein</topology>
    </subcellularLocation>
</comment>
<evidence type="ECO:0000256" key="3">
    <source>
        <dbReference type="ARBA" id="ARBA00022692"/>
    </source>
</evidence>
<evidence type="ECO:0000256" key="5">
    <source>
        <dbReference type="ARBA" id="ARBA00023136"/>
    </source>
</evidence>
<protein>
    <recommendedName>
        <fullName evidence="8">Major facilitator superfamily (MFS) profile domain-containing protein</fullName>
    </recommendedName>
</protein>
<feature type="transmembrane region" description="Helical" evidence="7">
    <location>
        <begin position="112"/>
        <end position="131"/>
    </location>
</feature>
<evidence type="ECO:0000256" key="2">
    <source>
        <dbReference type="ARBA" id="ARBA00022448"/>
    </source>
</evidence>
<evidence type="ECO:0000256" key="7">
    <source>
        <dbReference type="SAM" id="Phobius"/>
    </source>
</evidence>
<feature type="transmembrane region" description="Helical" evidence="7">
    <location>
        <begin position="171"/>
        <end position="192"/>
    </location>
</feature>
<dbReference type="Pfam" id="PF07690">
    <property type="entry name" value="MFS_1"/>
    <property type="match status" value="1"/>
</dbReference>
<evidence type="ECO:0000256" key="6">
    <source>
        <dbReference type="SAM" id="MobiDB-lite"/>
    </source>
</evidence>
<feature type="transmembrane region" description="Helical" evidence="7">
    <location>
        <begin position="315"/>
        <end position="335"/>
    </location>
</feature>
<dbReference type="EMBL" id="NLAX01000004">
    <property type="protein sequence ID" value="PKS12297.1"/>
    <property type="molecule type" value="Genomic_DNA"/>
</dbReference>
<dbReference type="FunCoup" id="A0A2N3NIM8">
    <property type="interactions" value="158"/>
</dbReference>
<dbReference type="PANTHER" id="PTHR43791">
    <property type="entry name" value="PERMEASE-RELATED"/>
    <property type="match status" value="1"/>
</dbReference>
<evidence type="ECO:0000256" key="1">
    <source>
        <dbReference type="ARBA" id="ARBA00004141"/>
    </source>
</evidence>
<dbReference type="GO" id="GO:0022857">
    <property type="term" value="F:transmembrane transporter activity"/>
    <property type="evidence" value="ECO:0007669"/>
    <property type="project" value="InterPro"/>
</dbReference>
<evidence type="ECO:0000313" key="10">
    <source>
        <dbReference type="Proteomes" id="UP000233524"/>
    </source>
</evidence>
<gene>
    <name evidence="9" type="ORF">jhhlp_001597</name>
</gene>
<reference evidence="9 10" key="1">
    <citation type="journal article" date="2017" name="G3 (Bethesda)">
        <title>First Draft Genome Sequence of the Pathogenic Fungus Lomentospora prolificans (Formerly Scedosporium prolificans).</title>
        <authorList>
            <person name="Luo R."/>
            <person name="Zimin A."/>
            <person name="Workman R."/>
            <person name="Fan Y."/>
            <person name="Pertea G."/>
            <person name="Grossman N."/>
            <person name="Wear M.P."/>
            <person name="Jia B."/>
            <person name="Miller H."/>
            <person name="Casadevall A."/>
            <person name="Timp W."/>
            <person name="Zhang S.X."/>
            <person name="Salzberg S.L."/>
        </authorList>
    </citation>
    <scope>NUCLEOTIDE SEQUENCE [LARGE SCALE GENOMIC DNA]</scope>
    <source>
        <strain evidence="9 10">JHH-5317</strain>
    </source>
</reference>
<feature type="transmembrane region" description="Helical" evidence="7">
    <location>
        <begin position="369"/>
        <end position="391"/>
    </location>
</feature>
<dbReference type="OrthoDB" id="2962993at2759"/>
<dbReference type="GO" id="GO:0016020">
    <property type="term" value="C:membrane"/>
    <property type="evidence" value="ECO:0007669"/>
    <property type="project" value="UniProtKB-SubCell"/>
</dbReference>
<name>A0A2N3NIM8_9PEZI</name>
<proteinExistence type="predicted"/>
<dbReference type="AlphaFoldDB" id="A0A2N3NIM8"/>
<feature type="transmembrane region" description="Helical" evidence="7">
    <location>
        <begin position="342"/>
        <end position="363"/>
    </location>
</feature>
<feature type="transmembrane region" description="Helical" evidence="7">
    <location>
        <begin position="403"/>
        <end position="424"/>
    </location>
</feature>
<dbReference type="SUPFAM" id="SSF103473">
    <property type="entry name" value="MFS general substrate transporter"/>
    <property type="match status" value="1"/>
</dbReference>
<dbReference type="PANTHER" id="PTHR43791:SF91">
    <property type="entry name" value="MAJOR FACILITATOR SUPERFAMILY (MFS) PROFILE DOMAIN-CONTAINING PROTEIN-RELATED"/>
    <property type="match status" value="1"/>
</dbReference>
<feature type="transmembrane region" description="Helical" evidence="7">
    <location>
        <begin position="278"/>
        <end position="303"/>
    </location>
</feature>
<dbReference type="FunFam" id="1.20.1250.20:FF:000057">
    <property type="entry name" value="MFS general substrate transporter"/>
    <property type="match status" value="1"/>
</dbReference>
<dbReference type="Gene3D" id="1.20.1250.20">
    <property type="entry name" value="MFS general substrate transporter like domains"/>
    <property type="match status" value="2"/>
</dbReference>
<evidence type="ECO:0000256" key="4">
    <source>
        <dbReference type="ARBA" id="ARBA00022989"/>
    </source>
</evidence>
<evidence type="ECO:0000313" key="9">
    <source>
        <dbReference type="EMBL" id="PKS12297.1"/>
    </source>
</evidence>
<dbReference type="InParanoid" id="A0A2N3NIM8"/>
<dbReference type="InterPro" id="IPR020846">
    <property type="entry name" value="MFS_dom"/>
</dbReference>
<feature type="transmembrane region" description="Helical" evidence="7">
    <location>
        <begin position="41"/>
        <end position="61"/>
    </location>
</feature>
<organism evidence="9 10">
    <name type="scientific">Lomentospora prolificans</name>
    <dbReference type="NCBI Taxonomy" id="41688"/>
    <lineage>
        <taxon>Eukaryota</taxon>
        <taxon>Fungi</taxon>
        <taxon>Dikarya</taxon>
        <taxon>Ascomycota</taxon>
        <taxon>Pezizomycotina</taxon>
        <taxon>Sordariomycetes</taxon>
        <taxon>Hypocreomycetidae</taxon>
        <taxon>Microascales</taxon>
        <taxon>Microascaceae</taxon>
        <taxon>Lomentospora</taxon>
    </lineage>
</organism>
<sequence length="495" mass="54747">MASSTDQQDELAHDDLEKPQISQLEAEEDFEKRSKKLVRKFDLRLLPILVALYIMSFLDRVNIGNARLYKFEADLGLTGNDYQLCVSILFVTYVAFELPVNIFLKKMGPKNFIPLAATAWGLVSMCTGFAQNKGQLIGLRLLLGLFEAGFFPGVNFYLTFWYRRSELGVRIFYMFTASAAAGFSGGLLAYAIGFMDGIRGWSAWRWLFVLEGIPTILLGIASYFILANDPLSATWLDEDEKRLVQTRRDLDNTSLGPDDEGGKVQWDQVRAACTDWKVIVLCIAQFGTTVMLYSYSVFLPTIIRALGYSGIQTQLLTIPCYATGAVVYCAVAFLSDKMSRRGMFAVAGCVVSCTGYAILLGTADRGAGAQYAGTIIVAAGLYVAVGIGLTWMPNNLPSHYKRATGQGLDFTVANLSGIVSPFIYRTGDSPRYVLGHAVTFGCVAYAGVLLAIVSVLLKRENKKRERGERDYVLEGKSEAEIAKLGDYHPSYRYIW</sequence>